<dbReference type="InterPro" id="IPR029066">
    <property type="entry name" value="PLP-binding_barrel"/>
</dbReference>
<dbReference type="PANTHER" id="PTHR10146:SF14">
    <property type="entry name" value="PYRIDOXAL PHOSPHATE HOMEOSTASIS PROTEIN"/>
    <property type="match status" value="1"/>
</dbReference>
<dbReference type="GO" id="GO:0030170">
    <property type="term" value="F:pyridoxal phosphate binding"/>
    <property type="evidence" value="ECO:0007669"/>
    <property type="project" value="UniProtKB-UniRule"/>
</dbReference>
<dbReference type="EMBL" id="LQNT01000009">
    <property type="protein sequence ID" value="KZE38227.1"/>
    <property type="molecule type" value="Genomic_DNA"/>
</dbReference>
<organism evidence="6 7">
    <name type="scientific">Bhargavaea cecembensis</name>
    <dbReference type="NCBI Taxonomy" id="394098"/>
    <lineage>
        <taxon>Bacteria</taxon>
        <taxon>Bacillati</taxon>
        <taxon>Bacillota</taxon>
        <taxon>Bacilli</taxon>
        <taxon>Bacillales</taxon>
        <taxon>Caryophanaceae</taxon>
        <taxon>Bhargavaea</taxon>
    </lineage>
</organism>
<dbReference type="Pfam" id="PF01168">
    <property type="entry name" value="Ala_racemase_N"/>
    <property type="match status" value="1"/>
</dbReference>
<evidence type="ECO:0000313" key="6">
    <source>
        <dbReference type="EMBL" id="KZE38227.1"/>
    </source>
</evidence>
<comment type="cofactor">
    <cofactor evidence="3">
        <name>pyridoxal 5'-phosphate</name>
        <dbReference type="ChEBI" id="CHEBI:597326"/>
    </cofactor>
</comment>
<proteinExistence type="inferred from homology"/>
<evidence type="ECO:0000256" key="1">
    <source>
        <dbReference type="ARBA" id="ARBA00022898"/>
    </source>
</evidence>
<dbReference type="InterPro" id="IPR011078">
    <property type="entry name" value="PyrdxlP_homeostasis"/>
</dbReference>
<dbReference type="InterPro" id="IPR001608">
    <property type="entry name" value="Ala_racemase_N"/>
</dbReference>
<dbReference type="NCBIfam" id="TIGR00044">
    <property type="entry name" value="YggS family pyridoxal phosphate-dependent enzyme"/>
    <property type="match status" value="1"/>
</dbReference>
<comment type="caution">
    <text evidence="6">The sequence shown here is derived from an EMBL/GenBank/DDBJ whole genome shotgun (WGS) entry which is preliminary data.</text>
</comment>
<dbReference type="FunFam" id="3.20.20.10:FF:000011">
    <property type="entry name" value="Pyridoxal phosphate homeostasis protein"/>
    <property type="match status" value="1"/>
</dbReference>
<dbReference type="HAMAP" id="MF_02087">
    <property type="entry name" value="PLP_homeostasis"/>
    <property type="match status" value="1"/>
</dbReference>
<comment type="function">
    <text evidence="2">Pyridoxal 5'-phosphate (PLP)-binding protein, which is involved in PLP homeostasis.</text>
</comment>
<feature type="domain" description="Alanine racemase N-terminal" evidence="5">
    <location>
        <begin position="20"/>
        <end position="237"/>
    </location>
</feature>
<dbReference type="RefSeq" id="WP_063181238.1">
    <property type="nucleotide sequence ID" value="NZ_LQNT01000009.1"/>
</dbReference>
<dbReference type="PIRSF" id="PIRSF004848">
    <property type="entry name" value="YBL036c_PLPDEIII"/>
    <property type="match status" value="1"/>
</dbReference>
<gene>
    <name evidence="6" type="ORF">AV656_04705</name>
</gene>
<dbReference type="CDD" id="cd00635">
    <property type="entry name" value="PLPDE_III_YBL036c_like"/>
    <property type="match status" value="1"/>
</dbReference>
<dbReference type="Gene3D" id="3.20.20.10">
    <property type="entry name" value="Alanine racemase"/>
    <property type="match status" value="1"/>
</dbReference>
<protein>
    <recommendedName>
        <fullName evidence="2">Pyridoxal phosphate homeostasis protein</fullName>
        <shortName evidence="2">PLP homeostasis protein</shortName>
    </recommendedName>
</protein>
<evidence type="ECO:0000256" key="2">
    <source>
        <dbReference type="HAMAP-Rule" id="MF_02087"/>
    </source>
</evidence>
<sequence>MNKATYRKVGIELSTVAERLNNIQQQIRDACRRSARNPEEVTIVAVTKSVGPDRAREVIDSGIRHLGENRNEGLDLKQSAIGDDANWHFIGSLQSRKVRDVIGRIDFLHSLDRKSLAKEIQKRAERPVDCFVQVNVSGEVSKSGISPGEVEEFIRMLGAYDKIRVVGLMTMAPNTEDDEIIRSTFRGLRKVRDEISSLGLPHAPCTELSMGMSNDFGIAVEEGATFVRIGTAIVGYESGERS</sequence>
<keyword evidence="1 2" id="KW-0663">Pyridoxal phosphate</keyword>
<dbReference type="PROSITE" id="PS01211">
    <property type="entry name" value="UPF0001"/>
    <property type="match status" value="1"/>
</dbReference>
<evidence type="ECO:0000259" key="5">
    <source>
        <dbReference type="Pfam" id="PF01168"/>
    </source>
</evidence>
<evidence type="ECO:0000256" key="4">
    <source>
        <dbReference type="RuleBase" id="RU004514"/>
    </source>
</evidence>
<evidence type="ECO:0000256" key="3">
    <source>
        <dbReference type="PIRSR" id="PIRSR004848-1"/>
    </source>
</evidence>
<name>A0A163FAH8_9BACL</name>
<reference evidence="6 7" key="1">
    <citation type="submission" date="2016-01" db="EMBL/GenBank/DDBJ databases">
        <title>Whole genome sequencing of Bhargavaea cecembensis T14.</title>
        <authorList>
            <person name="Hong K.W."/>
        </authorList>
    </citation>
    <scope>NUCLEOTIDE SEQUENCE [LARGE SCALE GENOMIC DNA]</scope>
    <source>
        <strain evidence="6 7">T14</strain>
    </source>
</reference>
<accession>A0A163FAH8</accession>
<evidence type="ECO:0000313" key="7">
    <source>
        <dbReference type="Proteomes" id="UP000076490"/>
    </source>
</evidence>
<dbReference type="PANTHER" id="PTHR10146">
    <property type="entry name" value="PROLINE SYNTHETASE CO-TRANSCRIBED BACTERIAL HOMOLOG PROTEIN"/>
    <property type="match status" value="1"/>
</dbReference>
<comment type="similarity">
    <text evidence="2 4">Belongs to the pyridoxal phosphate-binding protein YggS/PROSC family.</text>
</comment>
<dbReference type="AlphaFoldDB" id="A0A163FAH8"/>
<dbReference type="Proteomes" id="UP000076490">
    <property type="component" value="Unassembled WGS sequence"/>
</dbReference>
<dbReference type="SUPFAM" id="SSF51419">
    <property type="entry name" value="PLP-binding barrel"/>
    <property type="match status" value="1"/>
</dbReference>
<feature type="modified residue" description="N6-(pyridoxal phosphate)lysine" evidence="2 3">
    <location>
        <position position="48"/>
    </location>
</feature>